<dbReference type="Gene3D" id="3.30.160.60">
    <property type="entry name" value="Classic Zinc Finger"/>
    <property type="match status" value="5"/>
</dbReference>
<reference evidence="9" key="1">
    <citation type="journal article" date="2013" name="Genome Announc.">
        <title>Draft genome sequence of the basidiomycetous yeast-like fungus Pseudozyma hubeiensis SY62, which produces an abundant amount of the biosurfactant mannosylerythritol lipids.</title>
        <authorList>
            <person name="Konishi M."/>
            <person name="Hatada Y."/>
            <person name="Horiuchi J."/>
        </authorList>
    </citation>
    <scope>NUCLEOTIDE SEQUENCE [LARGE SCALE GENOMIC DNA]</scope>
    <source>
        <strain evidence="9">SY62</strain>
    </source>
</reference>
<keyword evidence="4" id="KW-0862">Zinc</keyword>
<evidence type="ECO:0000313" key="8">
    <source>
        <dbReference type="EMBL" id="GAC96709.1"/>
    </source>
</evidence>
<keyword evidence="3 5" id="KW-0863">Zinc-finger</keyword>
<protein>
    <submittedName>
        <fullName evidence="8">C2H2 type zinc finger containing protein</fullName>
    </submittedName>
</protein>
<evidence type="ECO:0000256" key="3">
    <source>
        <dbReference type="ARBA" id="ARBA00022771"/>
    </source>
</evidence>
<proteinExistence type="predicted"/>
<dbReference type="EMBL" id="DF238805">
    <property type="protein sequence ID" value="GAC96709.1"/>
    <property type="molecule type" value="Genomic_DNA"/>
</dbReference>
<feature type="region of interest" description="Disordered" evidence="6">
    <location>
        <begin position="418"/>
        <end position="478"/>
    </location>
</feature>
<keyword evidence="9" id="KW-1185">Reference proteome</keyword>
<dbReference type="GeneID" id="24109575"/>
<dbReference type="InterPro" id="IPR013087">
    <property type="entry name" value="Znf_C2H2_type"/>
</dbReference>
<evidence type="ECO:0000256" key="1">
    <source>
        <dbReference type="ARBA" id="ARBA00022723"/>
    </source>
</evidence>
<feature type="domain" description="C2H2-type" evidence="7">
    <location>
        <begin position="21"/>
        <end position="51"/>
    </location>
</feature>
<dbReference type="GO" id="GO:0045944">
    <property type="term" value="P:positive regulation of transcription by RNA polymerase II"/>
    <property type="evidence" value="ECO:0007669"/>
    <property type="project" value="UniProtKB-ARBA"/>
</dbReference>
<feature type="region of interest" description="Disordered" evidence="6">
    <location>
        <begin position="554"/>
        <end position="579"/>
    </location>
</feature>
<organism evidence="8 9">
    <name type="scientific">Pseudozyma hubeiensis (strain SY62)</name>
    <name type="common">Yeast</name>
    <dbReference type="NCBI Taxonomy" id="1305764"/>
    <lineage>
        <taxon>Eukaryota</taxon>
        <taxon>Fungi</taxon>
        <taxon>Dikarya</taxon>
        <taxon>Basidiomycota</taxon>
        <taxon>Ustilaginomycotina</taxon>
        <taxon>Ustilaginomycetes</taxon>
        <taxon>Ustilaginales</taxon>
        <taxon>Ustilaginaceae</taxon>
        <taxon>Pseudozyma</taxon>
    </lineage>
</organism>
<dbReference type="SMART" id="SM00355">
    <property type="entry name" value="ZnF_C2H2"/>
    <property type="match status" value="7"/>
</dbReference>
<feature type="domain" description="C2H2-type" evidence="7">
    <location>
        <begin position="395"/>
        <end position="422"/>
    </location>
</feature>
<dbReference type="eggNOG" id="KOG1721">
    <property type="taxonomic scope" value="Eukaryota"/>
</dbReference>
<feature type="compositionally biased region" description="Basic and acidic residues" evidence="6">
    <location>
        <begin position="219"/>
        <end position="234"/>
    </location>
</feature>
<feature type="region of interest" description="Disordered" evidence="6">
    <location>
        <begin position="219"/>
        <end position="294"/>
    </location>
</feature>
<feature type="region of interest" description="Disordered" evidence="6">
    <location>
        <begin position="499"/>
        <end position="519"/>
    </location>
</feature>
<feature type="compositionally biased region" description="Polar residues" evidence="6">
    <location>
        <begin position="569"/>
        <end position="579"/>
    </location>
</feature>
<dbReference type="PANTHER" id="PTHR19818:SF139">
    <property type="entry name" value="PAIR-RULE PROTEIN ODD-PAIRED"/>
    <property type="match status" value="1"/>
</dbReference>
<evidence type="ECO:0000256" key="4">
    <source>
        <dbReference type="ARBA" id="ARBA00022833"/>
    </source>
</evidence>
<dbReference type="PANTHER" id="PTHR19818">
    <property type="entry name" value="ZINC FINGER PROTEIN ZIC AND GLI"/>
    <property type="match status" value="1"/>
</dbReference>
<dbReference type="AlphaFoldDB" id="R9P5V4"/>
<evidence type="ECO:0000313" key="9">
    <source>
        <dbReference type="Proteomes" id="UP000014071"/>
    </source>
</evidence>
<dbReference type="OrthoDB" id="427030at2759"/>
<accession>R9P5V4</accession>
<dbReference type="InterPro" id="IPR050329">
    <property type="entry name" value="GLI_C2H2-zinc-finger"/>
</dbReference>
<dbReference type="STRING" id="1305764.R9P5V4"/>
<dbReference type="FunFam" id="3.30.160.60:FF:000446">
    <property type="entry name" value="Zinc finger protein"/>
    <property type="match status" value="1"/>
</dbReference>
<dbReference type="GO" id="GO:0008270">
    <property type="term" value="F:zinc ion binding"/>
    <property type="evidence" value="ECO:0007669"/>
    <property type="project" value="UniProtKB-KW"/>
</dbReference>
<gene>
    <name evidence="8" type="ORF">PHSY_004293</name>
</gene>
<evidence type="ECO:0000256" key="5">
    <source>
        <dbReference type="PROSITE-ProRule" id="PRU00042"/>
    </source>
</evidence>
<dbReference type="GO" id="GO:0000981">
    <property type="term" value="F:DNA-binding transcription factor activity, RNA polymerase II-specific"/>
    <property type="evidence" value="ECO:0007669"/>
    <property type="project" value="UniProtKB-ARBA"/>
</dbReference>
<dbReference type="GO" id="GO:0005634">
    <property type="term" value="C:nucleus"/>
    <property type="evidence" value="ECO:0007669"/>
    <property type="project" value="TreeGrafter"/>
</dbReference>
<name>R9P5V4_PSEHS</name>
<dbReference type="RefSeq" id="XP_012190296.1">
    <property type="nucleotide sequence ID" value="XM_012334906.1"/>
</dbReference>
<dbReference type="InterPro" id="IPR036236">
    <property type="entry name" value="Znf_C2H2_sf"/>
</dbReference>
<feature type="domain" description="C2H2-type" evidence="7">
    <location>
        <begin position="112"/>
        <end position="141"/>
    </location>
</feature>
<keyword evidence="2" id="KW-0677">Repeat</keyword>
<keyword evidence="1" id="KW-0479">Metal-binding</keyword>
<evidence type="ECO:0000256" key="6">
    <source>
        <dbReference type="SAM" id="MobiDB-lite"/>
    </source>
</evidence>
<feature type="domain" description="C2H2-type" evidence="7">
    <location>
        <begin position="364"/>
        <end position="394"/>
    </location>
</feature>
<feature type="domain" description="C2H2-type" evidence="7">
    <location>
        <begin position="61"/>
        <end position="91"/>
    </location>
</feature>
<dbReference type="GO" id="GO:0000978">
    <property type="term" value="F:RNA polymerase II cis-regulatory region sequence-specific DNA binding"/>
    <property type="evidence" value="ECO:0007669"/>
    <property type="project" value="TreeGrafter"/>
</dbReference>
<dbReference type="PROSITE" id="PS50157">
    <property type="entry name" value="ZINC_FINGER_C2H2_2"/>
    <property type="match status" value="6"/>
</dbReference>
<dbReference type="Pfam" id="PF00096">
    <property type="entry name" value="zf-C2H2"/>
    <property type="match status" value="3"/>
</dbReference>
<dbReference type="PROSITE" id="PS00028">
    <property type="entry name" value="ZINC_FINGER_C2H2_1"/>
    <property type="match status" value="5"/>
</dbReference>
<dbReference type="SUPFAM" id="SSF57667">
    <property type="entry name" value="beta-beta-alpha zinc fingers"/>
    <property type="match status" value="4"/>
</dbReference>
<feature type="domain" description="C2H2-type" evidence="7">
    <location>
        <begin position="181"/>
        <end position="210"/>
    </location>
</feature>
<dbReference type="FunFam" id="3.30.160.60:FF:000125">
    <property type="entry name" value="Putative zinc finger protein 143"/>
    <property type="match status" value="1"/>
</dbReference>
<dbReference type="Proteomes" id="UP000014071">
    <property type="component" value="Unassembled WGS sequence"/>
</dbReference>
<sequence length="623" mass="69491">MRNEHLKAHQRRHRDASEKSFVCEHQDCALRFWTSSQLKNHVQACHADNMSSATEANAHDYPCTEDGCELTFHKRKQLRQHIRDHHCGPAVNVDGQQEQGHLQLLEAKALPFVCLYPGCGKRFATNSRRKTHFRTHEEGRYTCSMEHDLPQQHGDQDAGPFVYTFPNWTALQAHIKEAHPPICPWPGCGKRFQRQDNLKAHYRRHEDRKLRLEMEAKMLEGKHETERNQLRAELSDDSYASSSEDEQDEGLWRSTSDVAAQSSYQTMSLPNQDNQVSGQQASDAAVNNGGAEPAHRRFPALSEEQLVLKAAQLHSTRPRRGGVFRGLSSPTLSIVTSASDKTRSARLGSVATSIMSARNSPSAFACTWNGCSKVFTRKSTLSIHVRTAHLGERPFECLDCGRRFAHKHLVSRHRRVCSGITSSPDQGAMRRSRLRFSAADSHKQADEGEDLDEGGDSSHSSTANISEESDTATIPMPVTNSISATIKPRLLDLLTGQGYSGSRVESDTPTSGKRVAADDGNSMMKKRRITRDRIFACPWAKICSALDQQASESTSSVTDPAYPAPVAPATQSGEESTSSAAACEHRFKRLYDLRRHLRARHDLDLSSDELSAITHQTAWTNVH</sequence>
<evidence type="ECO:0000256" key="2">
    <source>
        <dbReference type="ARBA" id="ARBA00022737"/>
    </source>
</evidence>
<evidence type="ECO:0000259" key="7">
    <source>
        <dbReference type="PROSITE" id="PS50157"/>
    </source>
</evidence>
<dbReference type="HOGENOM" id="CLU_394390_0_0_1"/>
<feature type="compositionally biased region" description="Polar residues" evidence="6">
    <location>
        <begin position="253"/>
        <end position="282"/>
    </location>
</feature>